<sequence>MDIKTWNAYKYALIVAIGGFVFGLDAAIISGTVRFIASEFSLTDLQIGTVVGAPSLGAILALLVAGKTADALGRKKTLIIIAGLYVVSALLSALATSFMMLTMARFIGGLAFSSLSLASMYIGEIAPAKQRGKLVSANQFNIVIGLLAAYFINYYLVLHVSENSLLFAPDTVWRTMLASELIPAVLWVILLCRVPESPRWLMMKNKQEQAKEVLLKLLPEQRAEEVQAEIEQNLKEHQDTSSITEQLKLLFSSPMKTIFAIGFIMAVVQGITGMNAILFYAPTVFEQIGFGLNASFQQAIYIGITSVVFTVLAVFFIDKVGRKPLLIFGLLAVVLSHATCWYGFSNASYSINQQTIDKLEEVIDTTPLKAQLNSQYADDVSFKEMLATNYDADTLRLSEGHIIEAAISVNPIVILVGILAFIAAFHISIGPIMWVLFSEIFPNSVRSVAIPLFALVTSVASYLIQQFFPWQLANLGAANTFLMYSVFGLIGLLLLWPLLPETKNKTIEEIEDTLVNKRNQPTTSAEVSDNPVGSNAPSA</sequence>
<feature type="transmembrane region" description="Helical" evidence="9">
    <location>
        <begin position="299"/>
        <end position="317"/>
    </location>
</feature>
<dbReference type="AlphaFoldDB" id="R9PQA0"/>
<keyword evidence="12" id="KW-1185">Reference proteome</keyword>
<dbReference type="GO" id="GO:0022857">
    <property type="term" value="F:transmembrane transporter activity"/>
    <property type="evidence" value="ECO:0007669"/>
    <property type="project" value="InterPro"/>
</dbReference>
<feature type="transmembrane region" description="Helical" evidence="9">
    <location>
        <begin position="258"/>
        <end position="279"/>
    </location>
</feature>
<keyword evidence="6 9" id="KW-0472">Membrane</keyword>
<feature type="domain" description="Major facilitator superfamily (MFS) profile" evidence="10">
    <location>
        <begin position="11"/>
        <end position="503"/>
    </location>
</feature>
<dbReference type="PROSITE" id="PS50850">
    <property type="entry name" value="MFS"/>
    <property type="match status" value="1"/>
</dbReference>
<dbReference type="Pfam" id="PF00083">
    <property type="entry name" value="Sugar_tr"/>
    <property type="match status" value="2"/>
</dbReference>
<protein>
    <submittedName>
        <fullName evidence="11">D-xylose proton-symporter XylE</fullName>
    </submittedName>
</protein>
<organism evidence="11 12">
    <name type="scientific">Agarivorans albus MKT 106</name>
    <dbReference type="NCBI Taxonomy" id="1331007"/>
    <lineage>
        <taxon>Bacteria</taxon>
        <taxon>Pseudomonadati</taxon>
        <taxon>Pseudomonadota</taxon>
        <taxon>Gammaproteobacteria</taxon>
        <taxon>Alteromonadales</taxon>
        <taxon>Alteromonadaceae</taxon>
        <taxon>Agarivorans</taxon>
    </lineage>
</organism>
<gene>
    <name evidence="11" type="ORF">AALB_3538</name>
</gene>
<reference evidence="11" key="1">
    <citation type="journal article" date="2013" name="Genome Announc.">
        <title>Draft Genome Sequence of Agarivorans albus Strain MKT 106T, an Agarolytic Marine Bacterium.</title>
        <authorList>
            <person name="Yasuike M."/>
            <person name="Nakamura Y."/>
            <person name="Kai W."/>
            <person name="Fujiwara A."/>
            <person name="Fukui Y."/>
            <person name="Satomi M."/>
            <person name="Sano M."/>
        </authorList>
    </citation>
    <scope>NUCLEOTIDE SEQUENCE [LARGE SCALE GENOMIC DNA]</scope>
</reference>
<evidence type="ECO:0000256" key="4">
    <source>
        <dbReference type="ARBA" id="ARBA00022692"/>
    </source>
</evidence>
<comment type="similarity">
    <text evidence="2 7">Belongs to the major facilitator superfamily. Sugar transporter (TC 2.A.1.1) family.</text>
</comment>
<feature type="transmembrane region" description="Helical" evidence="9">
    <location>
        <begin position="106"/>
        <end position="123"/>
    </location>
</feature>
<dbReference type="InterPro" id="IPR050820">
    <property type="entry name" value="MFS_Sugar_Transporter"/>
</dbReference>
<proteinExistence type="inferred from homology"/>
<dbReference type="PANTHER" id="PTHR48023">
    <property type="entry name" value="D-XYLOSE-PROTON SYMPORTER-LIKE 2"/>
    <property type="match status" value="1"/>
</dbReference>
<name>R9PQA0_AGAAL</name>
<feature type="transmembrane region" description="Helical" evidence="9">
    <location>
        <begin position="78"/>
        <end position="100"/>
    </location>
</feature>
<comment type="caution">
    <text evidence="11">The sequence shown here is derived from an EMBL/GenBank/DDBJ whole genome shotgun (WGS) entry which is preliminary data.</text>
</comment>
<accession>R9PQA0</accession>
<feature type="transmembrane region" description="Helical" evidence="9">
    <location>
        <begin position="12"/>
        <end position="33"/>
    </location>
</feature>
<evidence type="ECO:0000256" key="3">
    <source>
        <dbReference type="ARBA" id="ARBA00022448"/>
    </source>
</evidence>
<feature type="transmembrane region" description="Helical" evidence="9">
    <location>
        <begin position="45"/>
        <end position="66"/>
    </location>
</feature>
<comment type="subcellular location">
    <subcellularLocation>
        <location evidence="1">Membrane</location>
        <topology evidence="1">Multi-pass membrane protein</topology>
    </subcellularLocation>
</comment>
<evidence type="ECO:0000256" key="1">
    <source>
        <dbReference type="ARBA" id="ARBA00004141"/>
    </source>
</evidence>
<dbReference type="NCBIfam" id="TIGR00879">
    <property type="entry name" value="SP"/>
    <property type="match status" value="1"/>
</dbReference>
<evidence type="ECO:0000313" key="11">
    <source>
        <dbReference type="EMBL" id="GAD03458.1"/>
    </source>
</evidence>
<dbReference type="PANTHER" id="PTHR48023:SF4">
    <property type="entry name" value="D-XYLOSE-PROTON SYMPORTER-LIKE 2"/>
    <property type="match status" value="1"/>
</dbReference>
<dbReference type="Gene3D" id="1.20.1250.20">
    <property type="entry name" value="MFS general substrate transporter like domains"/>
    <property type="match status" value="2"/>
</dbReference>
<dbReference type="InterPro" id="IPR036259">
    <property type="entry name" value="MFS_trans_sf"/>
</dbReference>
<evidence type="ECO:0000256" key="7">
    <source>
        <dbReference type="RuleBase" id="RU003346"/>
    </source>
</evidence>
<keyword evidence="4 9" id="KW-0812">Transmembrane</keyword>
<dbReference type="PROSITE" id="PS00216">
    <property type="entry name" value="SUGAR_TRANSPORT_1"/>
    <property type="match status" value="2"/>
</dbReference>
<feature type="transmembrane region" description="Helical" evidence="9">
    <location>
        <begin position="448"/>
        <end position="468"/>
    </location>
</feature>
<dbReference type="SUPFAM" id="SSF103473">
    <property type="entry name" value="MFS general substrate transporter"/>
    <property type="match status" value="1"/>
</dbReference>
<dbReference type="GO" id="GO:0016020">
    <property type="term" value="C:membrane"/>
    <property type="evidence" value="ECO:0007669"/>
    <property type="project" value="UniProtKB-SubCell"/>
</dbReference>
<evidence type="ECO:0000256" key="8">
    <source>
        <dbReference type="SAM" id="MobiDB-lite"/>
    </source>
</evidence>
<feature type="transmembrane region" description="Helical" evidence="9">
    <location>
        <begin position="480"/>
        <end position="499"/>
    </location>
</feature>
<dbReference type="PRINTS" id="PR00171">
    <property type="entry name" value="SUGRTRNSPORT"/>
</dbReference>
<evidence type="ECO:0000256" key="5">
    <source>
        <dbReference type="ARBA" id="ARBA00022989"/>
    </source>
</evidence>
<dbReference type="InterPro" id="IPR020846">
    <property type="entry name" value="MFS_dom"/>
</dbReference>
<dbReference type="Proteomes" id="UP000014461">
    <property type="component" value="Unassembled WGS sequence"/>
</dbReference>
<keyword evidence="5 9" id="KW-1133">Transmembrane helix</keyword>
<evidence type="ECO:0000313" key="12">
    <source>
        <dbReference type="Proteomes" id="UP000014461"/>
    </source>
</evidence>
<feature type="transmembrane region" description="Helical" evidence="9">
    <location>
        <begin position="412"/>
        <end position="436"/>
    </location>
</feature>
<dbReference type="InterPro" id="IPR005829">
    <property type="entry name" value="Sugar_transporter_CS"/>
</dbReference>
<feature type="transmembrane region" description="Helical" evidence="9">
    <location>
        <begin position="176"/>
        <end position="194"/>
    </location>
</feature>
<dbReference type="EMBL" id="BARX01000027">
    <property type="protein sequence ID" value="GAD03458.1"/>
    <property type="molecule type" value="Genomic_DNA"/>
</dbReference>
<feature type="transmembrane region" description="Helical" evidence="9">
    <location>
        <begin position="324"/>
        <end position="344"/>
    </location>
</feature>
<evidence type="ECO:0000256" key="2">
    <source>
        <dbReference type="ARBA" id="ARBA00010992"/>
    </source>
</evidence>
<evidence type="ECO:0000259" key="10">
    <source>
        <dbReference type="PROSITE" id="PS50850"/>
    </source>
</evidence>
<dbReference type="InterPro" id="IPR003663">
    <property type="entry name" value="Sugar/inositol_transpt"/>
</dbReference>
<dbReference type="InterPro" id="IPR005828">
    <property type="entry name" value="MFS_sugar_transport-like"/>
</dbReference>
<evidence type="ECO:0000256" key="6">
    <source>
        <dbReference type="ARBA" id="ARBA00023136"/>
    </source>
</evidence>
<dbReference type="GO" id="GO:1904659">
    <property type="term" value="P:D-glucose transmembrane transport"/>
    <property type="evidence" value="ECO:0007669"/>
    <property type="project" value="TreeGrafter"/>
</dbReference>
<feature type="region of interest" description="Disordered" evidence="8">
    <location>
        <begin position="518"/>
        <end position="539"/>
    </location>
</feature>
<keyword evidence="3 7" id="KW-0813">Transport</keyword>
<dbReference type="OrthoDB" id="5368493at2"/>
<feature type="transmembrane region" description="Helical" evidence="9">
    <location>
        <begin position="135"/>
        <end position="156"/>
    </location>
</feature>
<dbReference type="STRING" id="1331007.AALB_3538"/>
<evidence type="ECO:0000256" key="9">
    <source>
        <dbReference type="SAM" id="Phobius"/>
    </source>
</evidence>